<evidence type="ECO:0000259" key="7">
    <source>
        <dbReference type="PROSITE" id="PS50600"/>
    </source>
</evidence>
<feature type="compositionally biased region" description="Gly residues" evidence="6">
    <location>
        <begin position="312"/>
        <end position="325"/>
    </location>
</feature>
<comment type="similarity">
    <text evidence="1">Belongs to the peptidase C48 family.</text>
</comment>
<dbReference type="InterPro" id="IPR051947">
    <property type="entry name" value="Sentrin-specific_protease"/>
</dbReference>
<evidence type="ECO:0000256" key="3">
    <source>
        <dbReference type="ARBA" id="ARBA00022670"/>
    </source>
</evidence>
<keyword evidence="9" id="KW-1185">Reference proteome</keyword>
<feature type="compositionally biased region" description="Low complexity" evidence="6">
    <location>
        <begin position="253"/>
        <end position="267"/>
    </location>
</feature>
<feature type="region of interest" description="Disordered" evidence="6">
    <location>
        <begin position="831"/>
        <end position="857"/>
    </location>
</feature>
<feature type="compositionally biased region" description="Low complexity" evidence="6">
    <location>
        <begin position="398"/>
        <end position="409"/>
    </location>
</feature>
<feature type="region of interest" description="Disordered" evidence="6">
    <location>
        <begin position="455"/>
        <end position="474"/>
    </location>
</feature>
<evidence type="ECO:0000256" key="1">
    <source>
        <dbReference type="ARBA" id="ARBA00005234"/>
    </source>
</evidence>
<feature type="compositionally biased region" description="Polar residues" evidence="6">
    <location>
        <begin position="148"/>
        <end position="161"/>
    </location>
</feature>
<dbReference type="InterPro" id="IPR003653">
    <property type="entry name" value="Peptidase_C48_C"/>
</dbReference>
<dbReference type="GO" id="GO:0016926">
    <property type="term" value="P:protein desumoylation"/>
    <property type="evidence" value="ECO:0007669"/>
    <property type="project" value="TreeGrafter"/>
</dbReference>
<evidence type="ECO:0000256" key="6">
    <source>
        <dbReference type="SAM" id="MobiDB-lite"/>
    </source>
</evidence>
<dbReference type="SUPFAM" id="SSF54001">
    <property type="entry name" value="Cysteine proteinases"/>
    <property type="match status" value="1"/>
</dbReference>
<sequence length="1101" mass="123037">PETFCLDLVSEGRCVIAEKSKQQLTVNMVYQIRSPKDNSLILALWNGERFEDLKQSDMKALGQPGQITASGPLQNQMPVCHDVLQAPPVQHGQALMTSDSDRQMVGVALPGAGSKTQAELMQTTNQKCETVSQGYAGSGTESLPYPGHTTSSESGDTSALSCNRRPADLSPGQSTYVKPLHQGNLGQPQNKTEPMEEEDEFIFKKPFSENEDYFRVCQYCGYTSKNFKCCEGCNRIFHGEVKIHSLKKQPQKSISAAPVPVNSAPVPKSGASPSKENVRKKNPAGQNAKNASANGSPQKGKGRVAQDRSGRTKGGGLRGRAGVRGNGTDDSLVGKKRSSGGSESSSDGSGKKRPARPRAKNATPRKRSKKTDEPVTVTISSDEDEPSSTSSNMANHNPSPAGSAGSESPLFPSTPAEPVAAFGRFRRVLMEDEEGQSKLSKKIQQQVMAPVMDRFDDEDDEDDDDEDGDGDDPATFEIEIRSVRIGSMRTQPEGPLLINLHGICFKVRSERTEDAFECEILAQDVEKVKFYSGQTQPVLFLFLTSECADSLRKICHMKPGDDEYFDPSSTDMKKKMVVIIIECFNYMPNEMLRETLTQWADINHVEDESFIEELTEESANDLLIQSAPPVLTADVERDVVKFKRRYLKEANNRSALPRIPGSPSDSTDNEPDSTSSSPPDMKQLLGSSVRLLQYPPPPARGLPITTEDLFCLTEGEFLNDVIIDFYLQYLYQEKLTEENRKRTHIFSSFFYKRLTQRDRHADKTEEDAKKSLPERRHARVKKWTKTVDLFTKDFIVVPINEHSHWYLAVICFPGLANSEVVPFIPSNAHRVDYDESTDNTGDDKSVEDNSNQDTLPRTILGKQLDAKQCLDNEDSRYNLGQKQPCILMFDSLAGPSRTPNVKMLREYLQCEWNAKRSEPRNITKIVRGSTPKVPQQSNYSDCGVYLLQYVESFFEDPIADFQIPMKGLQNWFPEEIVHKKRREIHELIMTLHRRYQEGRRDPNILDIKFEAAPREQHMKFHPNPEMYAGFSRDDESSNSSVSGEMSRSEPMSVSFGMGNRSPAHPQGQFGQHPGADRYQDRQHGGNDNQDAGESDNASESQ</sequence>
<dbReference type="GO" id="GO:0005737">
    <property type="term" value="C:cytoplasm"/>
    <property type="evidence" value="ECO:0007669"/>
    <property type="project" value="TreeGrafter"/>
</dbReference>
<feature type="compositionally biased region" description="Basic residues" evidence="6">
    <location>
        <begin position="351"/>
        <end position="369"/>
    </location>
</feature>
<feature type="domain" description="Ubiquitin-like protease family profile" evidence="7">
    <location>
        <begin position="702"/>
        <end position="953"/>
    </location>
</feature>
<dbReference type="Gene3D" id="3.40.395.10">
    <property type="entry name" value="Adenoviral Proteinase, Chain A"/>
    <property type="match status" value="1"/>
</dbReference>
<keyword evidence="5" id="KW-0378">Hydrolase</keyword>
<feature type="region of interest" description="Disordered" evidence="6">
    <location>
        <begin position="653"/>
        <end position="682"/>
    </location>
</feature>
<evidence type="ECO:0000313" key="8">
    <source>
        <dbReference type="EMBL" id="CAG5126353.1"/>
    </source>
</evidence>
<organism evidence="8 9">
    <name type="scientific">Candidula unifasciata</name>
    <dbReference type="NCBI Taxonomy" id="100452"/>
    <lineage>
        <taxon>Eukaryota</taxon>
        <taxon>Metazoa</taxon>
        <taxon>Spiralia</taxon>
        <taxon>Lophotrochozoa</taxon>
        <taxon>Mollusca</taxon>
        <taxon>Gastropoda</taxon>
        <taxon>Heterobranchia</taxon>
        <taxon>Euthyneura</taxon>
        <taxon>Panpulmonata</taxon>
        <taxon>Eupulmonata</taxon>
        <taxon>Stylommatophora</taxon>
        <taxon>Helicina</taxon>
        <taxon>Helicoidea</taxon>
        <taxon>Geomitridae</taxon>
        <taxon>Candidula</taxon>
    </lineage>
</organism>
<gene>
    <name evidence="8" type="ORF">CUNI_LOCUS11911</name>
</gene>
<reference evidence="8" key="1">
    <citation type="submission" date="2021-04" db="EMBL/GenBank/DDBJ databases">
        <authorList>
            <consortium name="Molecular Ecology Group"/>
        </authorList>
    </citation>
    <scope>NUCLEOTIDE SEQUENCE</scope>
</reference>
<keyword evidence="4" id="KW-0833">Ubl conjugation pathway</keyword>
<dbReference type="PANTHER" id="PTHR46896">
    <property type="entry name" value="SENTRIN-SPECIFIC PROTEASE"/>
    <property type="match status" value="1"/>
</dbReference>
<feature type="region of interest" description="Disordered" evidence="6">
    <location>
        <begin position="249"/>
        <end position="417"/>
    </location>
</feature>
<dbReference type="GO" id="GO:0006508">
    <property type="term" value="P:proteolysis"/>
    <property type="evidence" value="ECO:0007669"/>
    <property type="project" value="UniProtKB-KW"/>
</dbReference>
<dbReference type="AlphaFoldDB" id="A0A8S3ZAL0"/>
<comment type="caution">
    <text evidence="8">The sequence shown here is derived from an EMBL/GenBank/DDBJ whole genome shotgun (WGS) entry which is preliminary data.</text>
</comment>
<evidence type="ECO:0000256" key="2">
    <source>
        <dbReference type="ARBA" id="ARBA00022553"/>
    </source>
</evidence>
<accession>A0A8S3ZAL0</accession>
<feature type="compositionally biased region" description="Polar residues" evidence="6">
    <location>
        <begin position="132"/>
        <end position="141"/>
    </location>
</feature>
<dbReference type="Pfam" id="PF02902">
    <property type="entry name" value="Peptidase_C48"/>
    <property type="match status" value="1"/>
</dbReference>
<dbReference type="OrthoDB" id="442460at2759"/>
<dbReference type="PROSITE" id="PS50600">
    <property type="entry name" value="ULP_PROTEASE"/>
    <property type="match status" value="1"/>
</dbReference>
<feature type="compositionally biased region" description="Low complexity" evidence="6">
    <location>
        <begin position="1037"/>
        <end position="1049"/>
    </location>
</feature>
<feature type="region of interest" description="Disordered" evidence="6">
    <location>
        <begin position="132"/>
        <end position="196"/>
    </location>
</feature>
<dbReference type="EMBL" id="CAJHNH020002335">
    <property type="protein sequence ID" value="CAG5126353.1"/>
    <property type="molecule type" value="Genomic_DNA"/>
</dbReference>
<keyword evidence="3" id="KW-0645">Protease</keyword>
<dbReference type="PANTHER" id="PTHR46896:SF3">
    <property type="entry name" value="FI06413P-RELATED"/>
    <property type="match status" value="1"/>
</dbReference>
<name>A0A8S3ZAL0_9EUPU</name>
<protein>
    <recommendedName>
        <fullName evidence="7">Ubiquitin-like protease family profile domain-containing protein</fullName>
    </recommendedName>
</protein>
<feature type="compositionally biased region" description="Low complexity" evidence="6">
    <location>
        <begin position="339"/>
        <end position="348"/>
    </location>
</feature>
<evidence type="ECO:0000313" key="9">
    <source>
        <dbReference type="Proteomes" id="UP000678393"/>
    </source>
</evidence>
<keyword evidence="2" id="KW-0597">Phosphoprotein</keyword>
<dbReference type="Proteomes" id="UP000678393">
    <property type="component" value="Unassembled WGS sequence"/>
</dbReference>
<feature type="region of interest" description="Disordered" evidence="6">
    <location>
        <begin position="1015"/>
        <end position="1101"/>
    </location>
</feature>
<evidence type="ECO:0000256" key="5">
    <source>
        <dbReference type="ARBA" id="ARBA00022801"/>
    </source>
</evidence>
<evidence type="ECO:0000256" key="4">
    <source>
        <dbReference type="ARBA" id="ARBA00022786"/>
    </source>
</evidence>
<feature type="compositionally biased region" description="Basic and acidic residues" evidence="6">
    <location>
        <begin position="1074"/>
        <end position="1084"/>
    </location>
</feature>
<dbReference type="GO" id="GO:0005634">
    <property type="term" value="C:nucleus"/>
    <property type="evidence" value="ECO:0007669"/>
    <property type="project" value="TreeGrafter"/>
</dbReference>
<feature type="compositionally biased region" description="Polar residues" evidence="6">
    <location>
        <begin position="284"/>
        <end position="297"/>
    </location>
</feature>
<feature type="non-terminal residue" evidence="8">
    <location>
        <position position="1"/>
    </location>
</feature>
<dbReference type="InterPro" id="IPR038765">
    <property type="entry name" value="Papain-like_cys_pep_sf"/>
</dbReference>
<dbReference type="GO" id="GO:0070139">
    <property type="term" value="F:SUMO-specific endopeptidase activity"/>
    <property type="evidence" value="ECO:0007669"/>
    <property type="project" value="TreeGrafter"/>
</dbReference>
<proteinExistence type="inferred from homology"/>
<feature type="compositionally biased region" description="Polar residues" evidence="6">
    <location>
        <begin position="1085"/>
        <end position="1101"/>
    </location>
</feature>